<gene>
    <name evidence="1" type="ORF">ACFSUE_00020</name>
</gene>
<keyword evidence="2" id="KW-1185">Reference proteome</keyword>
<dbReference type="InterPro" id="IPR029062">
    <property type="entry name" value="Class_I_gatase-like"/>
</dbReference>
<evidence type="ECO:0000313" key="2">
    <source>
        <dbReference type="Proteomes" id="UP001597399"/>
    </source>
</evidence>
<organism evidence="1 2">
    <name type="scientific">Sporolactobacillus shoreicorticis</name>
    <dbReference type="NCBI Taxonomy" id="1923877"/>
    <lineage>
        <taxon>Bacteria</taxon>
        <taxon>Bacillati</taxon>
        <taxon>Bacillota</taxon>
        <taxon>Bacilli</taxon>
        <taxon>Bacillales</taxon>
        <taxon>Sporolactobacillaceae</taxon>
        <taxon>Sporolactobacillus</taxon>
    </lineage>
</organism>
<comment type="caution">
    <text evidence="1">The sequence shown here is derived from an EMBL/GenBank/DDBJ whole genome shotgun (WGS) entry which is preliminary data.</text>
</comment>
<dbReference type="Gene3D" id="3.40.50.880">
    <property type="match status" value="1"/>
</dbReference>
<dbReference type="Proteomes" id="UP001597399">
    <property type="component" value="Unassembled WGS sequence"/>
</dbReference>
<dbReference type="RefSeq" id="WP_253059199.1">
    <property type="nucleotide sequence ID" value="NZ_JAMXWM010000003.1"/>
</dbReference>
<dbReference type="EMBL" id="JBHUMQ010000001">
    <property type="protein sequence ID" value="MFD2692034.1"/>
    <property type="molecule type" value="Genomic_DNA"/>
</dbReference>
<name>A0ABW5RX09_9BACL</name>
<reference evidence="2" key="1">
    <citation type="journal article" date="2019" name="Int. J. Syst. Evol. Microbiol.">
        <title>The Global Catalogue of Microorganisms (GCM) 10K type strain sequencing project: providing services to taxonomists for standard genome sequencing and annotation.</title>
        <authorList>
            <consortium name="The Broad Institute Genomics Platform"/>
            <consortium name="The Broad Institute Genome Sequencing Center for Infectious Disease"/>
            <person name="Wu L."/>
            <person name="Ma J."/>
        </authorList>
    </citation>
    <scope>NUCLEOTIDE SEQUENCE [LARGE SCALE GENOMIC DNA]</scope>
    <source>
        <strain evidence="2">TISTR 2466</strain>
    </source>
</reference>
<sequence length="55" mass="6549">MRVHFFQHVSFEKPGFISEWCRVHGYELTGTYFYEKKFAKPDFEKIGLMVIMGGQ</sequence>
<proteinExistence type="predicted"/>
<evidence type="ECO:0000313" key="1">
    <source>
        <dbReference type="EMBL" id="MFD2692034.1"/>
    </source>
</evidence>
<accession>A0ABW5RX09</accession>
<protein>
    <submittedName>
        <fullName evidence="1">Uncharacterized protein</fullName>
    </submittedName>
</protein>